<organism evidence="1 2">
    <name type="scientific">Tychonema bourrellyi FEM_GT703</name>
    <dbReference type="NCBI Taxonomy" id="2040638"/>
    <lineage>
        <taxon>Bacteria</taxon>
        <taxon>Bacillati</taxon>
        <taxon>Cyanobacteriota</taxon>
        <taxon>Cyanophyceae</taxon>
        <taxon>Oscillatoriophycideae</taxon>
        <taxon>Oscillatoriales</taxon>
        <taxon>Microcoleaceae</taxon>
        <taxon>Tychonema</taxon>
    </lineage>
</organism>
<accession>A0A2G4EWS9</accession>
<keyword evidence="2" id="KW-1185">Reference proteome</keyword>
<dbReference type="EMBL" id="NXIB02000134">
    <property type="protein sequence ID" value="PHX53979.1"/>
    <property type="molecule type" value="Genomic_DNA"/>
</dbReference>
<dbReference type="Proteomes" id="UP000226442">
    <property type="component" value="Unassembled WGS sequence"/>
</dbReference>
<dbReference type="InterPro" id="IPR049537">
    <property type="entry name" value="RelB-like"/>
</dbReference>
<dbReference type="AlphaFoldDB" id="A0A2G4EWS9"/>
<dbReference type="Pfam" id="PF18506">
    <property type="entry name" value="RelB-like"/>
    <property type="match status" value="1"/>
</dbReference>
<name>A0A2G4EWS9_9CYAN</name>
<sequence length="67" mass="7679">MKIEDYPLAKQLIFDAEGNISQVILDYTDYQYFLEAMEDRGLLLAMGTVKNETPLNLHQALAELETE</sequence>
<evidence type="ECO:0000313" key="1">
    <source>
        <dbReference type="EMBL" id="PHX53979.1"/>
    </source>
</evidence>
<dbReference type="OrthoDB" id="574483at2"/>
<reference evidence="1" key="1">
    <citation type="submission" date="2017-10" db="EMBL/GenBank/DDBJ databases">
        <title>Draft genome sequence of the planktic cyanobacteria Tychonema bourrellyi isolated from alpine lentic freshwater.</title>
        <authorList>
            <person name="Tett A."/>
            <person name="Armanini F."/>
            <person name="Asnicar F."/>
            <person name="Boscaini A."/>
            <person name="Pasolli E."/>
            <person name="Zolfo M."/>
            <person name="Donati C."/>
            <person name="Salmaso N."/>
            <person name="Segata N."/>
        </authorList>
    </citation>
    <scope>NUCLEOTIDE SEQUENCE</scope>
    <source>
        <strain evidence="1">FEM_GT703</strain>
    </source>
</reference>
<evidence type="ECO:0000313" key="2">
    <source>
        <dbReference type="Proteomes" id="UP000226442"/>
    </source>
</evidence>
<protein>
    <submittedName>
        <fullName evidence="1">Uncharacterized protein</fullName>
    </submittedName>
</protein>
<proteinExistence type="predicted"/>
<gene>
    <name evidence="1" type="ORF">CP500_018565</name>
</gene>
<dbReference type="RefSeq" id="WP_096830763.1">
    <property type="nucleotide sequence ID" value="NZ_NXIB02000134.1"/>
</dbReference>
<comment type="caution">
    <text evidence="1">The sequence shown here is derived from an EMBL/GenBank/DDBJ whole genome shotgun (WGS) entry which is preliminary data.</text>
</comment>